<dbReference type="RefSeq" id="XP_045291135.1">
    <property type="nucleotide sequence ID" value="XM_045427160.1"/>
</dbReference>
<dbReference type="InParanoid" id="C0NAG4"/>
<feature type="region of interest" description="Disordered" evidence="1">
    <location>
        <begin position="79"/>
        <end position="234"/>
    </location>
</feature>
<accession>C0NAG4</accession>
<feature type="compositionally biased region" description="Polar residues" evidence="1">
    <location>
        <begin position="220"/>
        <end position="234"/>
    </location>
</feature>
<feature type="compositionally biased region" description="Basic and acidic residues" evidence="1">
    <location>
        <begin position="79"/>
        <end position="97"/>
    </location>
</feature>
<gene>
    <name evidence="2" type="ORF">HCBG_00110</name>
</gene>
<dbReference type="Proteomes" id="UP000001631">
    <property type="component" value="Unassembled WGS sequence"/>
</dbReference>
<feature type="compositionally biased region" description="Low complexity" evidence="1">
    <location>
        <begin position="111"/>
        <end position="144"/>
    </location>
</feature>
<proteinExistence type="predicted"/>
<evidence type="ECO:0000313" key="3">
    <source>
        <dbReference type="Proteomes" id="UP000001631"/>
    </source>
</evidence>
<dbReference type="EMBL" id="GG663363">
    <property type="protein sequence ID" value="EEH10655.1"/>
    <property type="molecule type" value="Genomic_DNA"/>
</dbReference>
<reference evidence="2" key="1">
    <citation type="submission" date="2009-02" db="EMBL/GenBank/DDBJ databases">
        <title>The Genome Sequence of Ajellomyces capsulatus strain G186AR.</title>
        <authorList>
            <consortium name="The Broad Institute Genome Sequencing Platform"/>
            <person name="Champion M."/>
            <person name="Cuomo C."/>
            <person name="Ma L.-J."/>
            <person name="Henn M.R."/>
            <person name="Sil A."/>
            <person name="Goldman B."/>
            <person name="Young S.K."/>
            <person name="Kodira C.D."/>
            <person name="Zeng Q."/>
            <person name="Koehrsen M."/>
            <person name="Alvarado L."/>
            <person name="Berlin A."/>
            <person name="Borenstein D."/>
            <person name="Chen Z."/>
            <person name="Engels R."/>
            <person name="Freedman E."/>
            <person name="Gellesch M."/>
            <person name="Goldberg J."/>
            <person name="Griggs A."/>
            <person name="Gujja S."/>
            <person name="Heiman D."/>
            <person name="Hepburn T."/>
            <person name="Howarth C."/>
            <person name="Jen D."/>
            <person name="Larson L."/>
            <person name="Lewis B."/>
            <person name="Mehta T."/>
            <person name="Park D."/>
            <person name="Pearson M."/>
            <person name="Roberts A."/>
            <person name="Saif S."/>
            <person name="Shea T."/>
            <person name="Shenoy N."/>
            <person name="Sisk P."/>
            <person name="Stolte C."/>
            <person name="Sykes S."/>
            <person name="Walk T."/>
            <person name="White J."/>
            <person name="Yandava C."/>
            <person name="Klein B."/>
            <person name="McEwen J.G."/>
            <person name="Puccia R."/>
            <person name="Goldman G.H."/>
            <person name="Felipe M.S."/>
            <person name="Nino-Vega G."/>
            <person name="San-Blas G."/>
            <person name="Taylor J."/>
            <person name="Mendoza L."/>
            <person name="Galagan J."/>
            <person name="Nusbaum C."/>
            <person name="Birren B."/>
        </authorList>
    </citation>
    <scope>NUCLEOTIDE SEQUENCE</scope>
    <source>
        <strain evidence="2">G186AR</strain>
    </source>
</reference>
<name>C0NAG4_AJECG</name>
<dbReference type="GeneID" id="69033127"/>
<dbReference type="HOGENOM" id="CLU_085103_0_0_1"/>
<feature type="compositionally biased region" description="Polar residues" evidence="1">
    <location>
        <begin position="192"/>
        <end position="202"/>
    </location>
</feature>
<evidence type="ECO:0000313" key="2">
    <source>
        <dbReference type="EMBL" id="EEH10655.1"/>
    </source>
</evidence>
<organism evidence="2 3">
    <name type="scientific">Ajellomyces capsulatus (strain G186AR / H82 / ATCC MYA-2454 / RMSCC 2432)</name>
    <name type="common">Darling's disease fungus</name>
    <name type="synonym">Histoplasma capsulatum</name>
    <dbReference type="NCBI Taxonomy" id="447093"/>
    <lineage>
        <taxon>Eukaryota</taxon>
        <taxon>Fungi</taxon>
        <taxon>Dikarya</taxon>
        <taxon>Ascomycota</taxon>
        <taxon>Pezizomycotina</taxon>
        <taxon>Eurotiomycetes</taxon>
        <taxon>Eurotiomycetidae</taxon>
        <taxon>Onygenales</taxon>
        <taxon>Ajellomycetaceae</taxon>
        <taxon>Histoplasma</taxon>
    </lineage>
</organism>
<evidence type="ECO:0000256" key="1">
    <source>
        <dbReference type="SAM" id="MobiDB-lite"/>
    </source>
</evidence>
<keyword evidence="3" id="KW-1185">Reference proteome</keyword>
<sequence>MPVDGYKLIRASGGIDVLGEVNEKSAEGSFPSRLRLPGKYKPLSPQLAHNIPSMPLLPGILPLCFEDIIDLRRFLPSDVKSEMSSRPSDRPSDRPDHPPVWVRGGPPYYYIPTRPSISTSPSETLRRASTTSTLSSSHESTGGTISPPPSPEASPVQPSGLGPPFPFPSFGSSPLTHQTSPPLRPPYMAQQPPHTSVSGSGSKTEDEGSLRPNAFRRRNSVSGTNLFSNLASQKRNTADTSFALRRAQWHEQNVGAGPEKRRFFSSWWDNYVRGIKPNEK</sequence>
<dbReference type="VEuPathDB" id="FungiDB:I7I50_01847"/>
<protein>
    <submittedName>
        <fullName evidence="2">Uncharacterized protein</fullName>
    </submittedName>
</protein>
<dbReference type="AlphaFoldDB" id="C0NAG4"/>